<comment type="similarity">
    <text evidence="1">Belongs to the MoaB/Mog family.</text>
</comment>
<dbReference type="AlphaFoldDB" id="A0AAE3FX14"/>
<organism evidence="4 5">
    <name type="scientific">Natronocalculus amylovorans</name>
    <dbReference type="NCBI Taxonomy" id="2917812"/>
    <lineage>
        <taxon>Archaea</taxon>
        <taxon>Methanobacteriati</taxon>
        <taxon>Methanobacteriota</taxon>
        <taxon>Stenosarchaea group</taxon>
        <taxon>Halobacteria</taxon>
        <taxon>Halobacteriales</taxon>
        <taxon>Haloferacaceae</taxon>
        <taxon>Natronocalculus</taxon>
    </lineage>
</organism>
<name>A0AAE3FX14_9EURY</name>
<keyword evidence="5" id="KW-1185">Reference proteome</keyword>
<dbReference type="RefSeq" id="WP_250583269.1">
    <property type="nucleotide sequence ID" value="NZ_JAKRVX010000002.1"/>
</dbReference>
<feature type="domain" description="MoaB/Mog" evidence="3">
    <location>
        <begin position="43"/>
        <end position="191"/>
    </location>
</feature>
<dbReference type="Proteomes" id="UP001203207">
    <property type="component" value="Unassembled WGS sequence"/>
</dbReference>
<dbReference type="InterPro" id="IPR001453">
    <property type="entry name" value="MoaB/Mog_dom"/>
</dbReference>
<dbReference type="GO" id="GO:0005829">
    <property type="term" value="C:cytosol"/>
    <property type="evidence" value="ECO:0007669"/>
    <property type="project" value="TreeGrafter"/>
</dbReference>
<dbReference type="PANTHER" id="PTHR43232">
    <property type="entry name" value="MOLYBDENUM COFACTOR BIOSYNTHESIS PROTEIN B"/>
    <property type="match status" value="1"/>
</dbReference>
<dbReference type="NCBIfam" id="TIGR00177">
    <property type="entry name" value="molyb_syn"/>
    <property type="match status" value="1"/>
</dbReference>
<reference evidence="4" key="1">
    <citation type="journal article" date="2022" name="Syst. Appl. Microbiol.">
        <title>Natronocalculus amylovorans gen. nov., sp. nov., and Natranaeroarchaeum aerophilus sp. nov., dominant culturable amylolytic natronoarchaea from hypersaline soda lakes in southwestern Siberia.</title>
        <authorList>
            <person name="Sorokin D.Y."/>
            <person name="Elcheninov A.G."/>
            <person name="Khizhniak T.V."/>
            <person name="Koenen M."/>
            <person name="Bale N.J."/>
            <person name="Damste J.S.S."/>
            <person name="Kublanov I.V."/>
        </authorList>
    </citation>
    <scope>NUCLEOTIDE SEQUENCE</scope>
    <source>
        <strain evidence="4">AArc-St2</strain>
    </source>
</reference>
<proteinExistence type="inferred from homology"/>
<sequence>MTRKPRLNLTVTPPEKTLTETTAPVRRTTDEHGHAIVRPLQVGIITVSSSRHANAAESADPSGDRIIAILQAENHRVVNRALVPDRTESIQQALDPLLDDPIVDLVITTGGTGPTIDDVTPDAVRTRLDRELPGFGEAFRYLSFEEIGVRTVSTRAAAGIARDTPVFVLPGSKSAVTLAVESIICVEAPHLVGLATRHKSGQK</sequence>
<dbReference type="PIRSF" id="PIRSF006443">
    <property type="entry name" value="MoaB"/>
    <property type="match status" value="1"/>
</dbReference>
<comment type="caution">
    <text evidence="4">The sequence shown here is derived from an EMBL/GenBank/DDBJ whole genome shotgun (WGS) entry which is preliminary data.</text>
</comment>
<evidence type="ECO:0000313" key="4">
    <source>
        <dbReference type="EMBL" id="MCL9816244.1"/>
    </source>
</evidence>
<dbReference type="PROSITE" id="PS01078">
    <property type="entry name" value="MOCF_BIOSYNTHESIS_1"/>
    <property type="match status" value="1"/>
</dbReference>
<dbReference type="CDD" id="cd00886">
    <property type="entry name" value="MogA_MoaB"/>
    <property type="match status" value="1"/>
</dbReference>
<dbReference type="PANTHER" id="PTHR43232:SF2">
    <property type="entry name" value="MOLYBDENUM COFACTOR BIOSYNTHESIS PROTEIN B"/>
    <property type="match status" value="1"/>
</dbReference>
<dbReference type="SMART" id="SM00852">
    <property type="entry name" value="MoCF_biosynth"/>
    <property type="match status" value="1"/>
</dbReference>
<dbReference type="InterPro" id="IPR036425">
    <property type="entry name" value="MoaB/Mog-like_dom_sf"/>
</dbReference>
<dbReference type="Gene3D" id="3.40.980.10">
    <property type="entry name" value="MoaB/Mog-like domain"/>
    <property type="match status" value="1"/>
</dbReference>
<dbReference type="SUPFAM" id="SSF53218">
    <property type="entry name" value="Molybdenum cofactor biosynthesis proteins"/>
    <property type="match status" value="1"/>
</dbReference>
<evidence type="ECO:0000259" key="3">
    <source>
        <dbReference type="SMART" id="SM00852"/>
    </source>
</evidence>
<dbReference type="InterPro" id="IPR012245">
    <property type="entry name" value="MoaB"/>
</dbReference>
<dbReference type="GO" id="GO:0006777">
    <property type="term" value="P:Mo-molybdopterin cofactor biosynthetic process"/>
    <property type="evidence" value="ECO:0007669"/>
    <property type="project" value="UniProtKB-KW"/>
</dbReference>
<evidence type="ECO:0000313" key="5">
    <source>
        <dbReference type="Proteomes" id="UP001203207"/>
    </source>
</evidence>
<dbReference type="Pfam" id="PF00994">
    <property type="entry name" value="MoCF_biosynth"/>
    <property type="match status" value="1"/>
</dbReference>
<accession>A0AAE3FX14</accession>
<dbReference type="EMBL" id="JAKRVX010000002">
    <property type="protein sequence ID" value="MCL9816244.1"/>
    <property type="molecule type" value="Genomic_DNA"/>
</dbReference>
<reference evidence="4" key="2">
    <citation type="submission" date="2022-02" db="EMBL/GenBank/DDBJ databases">
        <authorList>
            <person name="Elcheninov A.G."/>
            <person name="Sorokin D.Y."/>
            <person name="Kublanov I.V."/>
        </authorList>
    </citation>
    <scope>NUCLEOTIDE SEQUENCE</scope>
    <source>
        <strain evidence="4">AArc-St2</strain>
    </source>
</reference>
<keyword evidence="2" id="KW-0501">Molybdenum cofactor biosynthesis</keyword>
<gene>
    <name evidence="4" type="ORF">AArcSt2_04730</name>
</gene>
<evidence type="ECO:0000256" key="2">
    <source>
        <dbReference type="ARBA" id="ARBA00023150"/>
    </source>
</evidence>
<dbReference type="InterPro" id="IPR008284">
    <property type="entry name" value="MoCF_biosynth_CS"/>
</dbReference>
<evidence type="ECO:0000256" key="1">
    <source>
        <dbReference type="ARBA" id="ARBA00006112"/>
    </source>
</evidence>
<protein>
    <submittedName>
        <fullName evidence="4">MogA/MoaB family molybdenum cofactor biosynthesis protein</fullName>
    </submittedName>
</protein>